<name>F4WDS2_ACREC</name>
<dbReference type="Proteomes" id="UP000007755">
    <property type="component" value="Unassembled WGS sequence"/>
</dbReference>
<evidence type="ECO:0000313" key="2">
    <source>
        <dbReference type="Proteomes" id="UP000007755"/>
    </source>
</evidence>
<dbReference type="AlphaFoldDB" id="F4WDS2"/>
<evidence type="ECO:0000313" key="1">
    <source>
        <dbReference type="EMBL" id="EGI67650.1"/>
    </source>
</evidence>
<gene>
    <name evidence="1" type="ORF">G5I_03736</name>
</gene>
<organism evidence="2">
    <name type="scientific">Acromyrmex echinatior</name>
    <name type="common">Panamanian leafcutter ant</name>
    <name type="synonym">Acromyrmex octospinosus echinatior</name>
    <dbReference type="NCBI Taxonomy" id="103372"/>
    <lineage>
        <taxon>Eukaryota</taxon>
        <taxon>Metazoa</taxon>
        <taxon>Ecdysozoa</taxon>
        <taxon>Arthropoda</taxon>
        <taxon>Hexapoda</taxon>
        <taxon>Insecta</taxon>
        <taxon>Pterygota</taxon>
        <taxon>Neoptera</taxon>
        <taxon>Endopterygota</taxon>
        <taxon>Hymenoptera</taxon>
        <taxon>Apocrita</taxon>
        <taxon>Aculeata</taxon>
        <taxon>Formicoidea</taxon>
        <taxon>Formicidae</taxon>
        <taxon>Myrmicinae</taxon>
        <taxon>Acromyrmex</taxon>
    </lineage>
</organism>
<dbReference type="InParanoid" id="F4WDS2"/>
<sequence length="69" mass="7640">MWEERDFFLAELFGLRRTSLILSRKTGIKNDGYHFFLIWGRGGGGGTGACGGLRRGGGSVCDDGWRRSQ</sequence>
<proteinExistence type="predicted"/>
<keyword evidence="2" id="KW-1185">Reference proteome</keyword>
<dbReference type="EMBL" id="GL888091">
    <property type="protein sequence ID" value="EGI67650.1"/>
    <property type="molecule type" value="Genomic_DNA"/>
</dbReference>
<reference evidence="1" key="1">
    <citation type="submission" date="2011-02" db="EMBL/GenBank/DDBJ databases">
        <title>The genome of the leaf-cutting ant Acromyrmex echinatior suggests key adaptations to social evolution and fungus farming.</title>
        <authorList>
            <person name="Nygaard S."/>
            <person name="Zhang G."/>
        </authorList>
    </citation>
    <scope>NUCLEOTIDE SEQUENCE</scope>
</reference>
<protein>
    <submittedName>
        <fullName evidence="1">Uncharacterized protein</fullName>
    </submittedName>
</protein>
<accession>F4WDS2</accession>